<dbReference type="Pfam" id="PF04218">
    <property type="entry name" value="CENP-B_N"/>
    <property type="match status" value="1"/>
</dbReference>
<dbReference type="SUPFAM" id="SSF46689">
    <property type="entry name" value="Homeodomain-like"/>
    <property type="match status" value="1"/>
</dbReference>
<evidence type="ECO:0000313" key="5">
    <source>
        <dbReference type="Proteomes" id="UP000747542"/>
    </source>
</evidence>
<evidence type="ECO:0000256" key="2">
    <source>
        <dbReference type="SAM" id="MobiDB-lite"/>
    </source>
</evidence>
<keyword evidence="5" id="KW-1185">Reference proteome</keyword>
<keyword evidence="4" id="KW-0238">DNA-binding</keyword>
<accession>A0A8J5TIK5</accession>
<feature type="compositionally biased region" description="Polar residues" evidence="2">
    <location>
        <begin position="139"/>
        <end position="156"/>
    </location>
</feature>
<dbReference type="EMBL" id="JAHLQT010004450">
    <property type="protein sequence ID" value="KAG7175949.1"/>
    <property type="molecule type" value="Genomic_DNA"/>
</dbReference>
<feature type="non-terminal residue" evidence="4">
    <location>
        <position position="1"/>
    </location>
</feature>
<feature type="domain" description="HTH psq-type" evidence="3">
    <location>
        <begin position="62"/>
        <end position="108"/>
    </location>
</feature>
<feature type="non-terminal residue" evidence="4">
    <location>
        <position position="312"/>
    </location>
</feature>
<feature type="region of interest" description="Disordered" evidence="2">
    <location>
        <begin position="135"/>
        <end position="171"/>
    </location>
</feature>
<dbReference type="AlphaFoldDB" id="A0A8J5TIK5"/>
<feature type="compositionally biased region" description="Basic and acidic residues" evidence="2">
    <location>
        <begin position="1"/>
        <end position="22"/>
    </location>
</feature>
<name>A0A8J5TIK5_HOMAM</name>
<dbReference type="InterPro" id="IPR009057">
    <property type="entry name" value="Homeodomain-like_sf"/>
</dbReference>
<proteinExistence type="predicted"/>
<evidence type="ECO:0000259" key="3">
    <source>
        <dbReference type="Pfam" id="PF04218"/>
    </source>
</evidence>
<gene>
    <name evidence="4" type="ORF">Hamer_G026407</name>
</gene>
<reference evidence="4" key="1">
    <citation type="journal article" date="2021" name="Sci. Adv.">
        <title>The American lobster genome reveals insights on longevity, neural, and immune adaptations.</title>
        <authorList>
            <person name="Polinski J.M."/>
            <person name="Zimin A.V."/>
            <person name="Clark K.F."/>
            <person name="Kohn A.B."/>
            <person name="Sadowski N."/>
            <person name="Timp W."/>
            <person name="Ptitsyn A."/>
            <person name="Khanna P."/>
            <person name="Romanova D.Y."/>
            <person name="Williams P."/>
            <person name="Greenwood S.J."/>
            <person name="Moroz L.L."/>
            <person name="Walt D.R."/>
            <person name="Bodnar A.G."/>
        </authorList>
    </citation>
    <scope>NUCLEOTIDE SEQUENCE</scope>
    <source>
        <strain evidence="4">GMGI-L3</strain>
    </source>
</reference>
<protein>
    <submittedName>
        <fullName evidence="4">Putative CENP-B N-terminal DNA-binding domain-containing protein 9</fullName>
    </submittedName>
</protein>
<evidence type="ECO:0000313" key="4">
    <source>
        <dbReference type="EMBL" id="KAG7175949.1"/>
    </source>
</evidence>
<dbReference type="Proteomes" id="UP000747542">
    <property type="component" value="Unassembled WGS sequence"/>
</dbReference>
<dbReference type="GO" id="GO:0005634">
    <property type="term" value="C:nucleus"/>
    <property type="evidence" value="ECO:0007669"/>
    <property type="project" value="UniProtKB-SubCell"/>
</dbReference>
<evidence type="ECO:0000256" key="1">
    <source>
        <dbReference type="ARBA" id="ARBA00004123"/>
    </source>
</evidence>
<organism evidence="4 5">
    <name type="scientific">Homarus americanus</name>
    <name type="common">American lobster</name>
    <dbReference type="NCBI Taxonomy" id="6706"/>
    <lineage>
        <taxon>Eukaryota</taxon>
        <taxon>Metazoa</taxon>
        <taxon>Ecdysozoa</taxon>
        <taxon>Arthropoda</taxon>
        <taxon>Crustacea</taxon>
        <taxon>Multicrustacea</taxon>
        <taxon>Malacostraca</taxon>
        <taxon>Eumalacostraca</taxon>
        <taxon>Eucarida</taxon>
        <taxon>Decapoda</taxon>
        <taxon>Pleocyemata</taxon>
        <taxon>Astacidea</taxon>
        <taxon>Nephropoidea</taxon>
        <taxon>Nephropidae</taxon>
        <taxon>Homarus</taxon>
    </lineage>
</organism>
<comment type="caution">
    <text evidence="4">The sequence shown here is derived from an EMBL/GenBank/DDBJ whole genome shotgun (WGS) entry which is preliminary data.</text>
</comment>
<feature type="region of interest" description="Disordered" evidence="2">
    <location>
        <begin position="1"/>
        <end position="26"/>
    </location>
</feature>
<sequence length="312" mass="35705">QFSRVFIKEPDRGIPTANKKDTSAQPRGQQSLIFNFCWWFITSTYITMPPKRPAAPSGSTPKRARRVLTLNEKNEVLKQLDSGMSYAAVGRHFGLNESKLQREMRSKKAQTTITNFFSRRVPAIAEPAGILQQEAEAADTSQQQDVEAAGTSQQQDAVPAHTPQEDADLDSSYSSDWLCDCDMLQEDLDGIRGWTEKWMLNFHPEKSKYMRIGRTKVADQGYHMYTTIKKTTVEKDIGVVIDNKPTFSDHLAEKINKANKIIYKTRARLNLRRLSFPSRVVNNWNGLPEWVVNVETVEKFEAKLDKYRKNQE</sequence>
<dbReference type="GO" id="GO:0003677">
    <property type="term" value="F:DNA binding"/>
    <property type="evidence" value="ECO:0007669"/>
    <property type="project" value="UniProtKB-KW"/>
</dbReference>
<comment type="subcellular location">
    <subcellularLocation>
        <location evidence="1">Nucleus</location>
    </subcellularLocation>
</comment>
<dbReference type="InterPro" id="IPR007889">
    <property type="entry name" value="HTH_Psq"/>
</dbReference>